<protein>
    <submittedName>
        <fullName evidence="1">Uncharacterized protein</fullName>
    </submittedName>
</protein>
<dbReference type="EMBL" id="BARS01042059">
    <property type="protein sequence ID" value="GAG39009.1"/>
    <property type="molecule type" value="Genomic_DNA"/>
</dbReference>
<accession>X0X719</accession>
<comment type="caution">
    <text evidence="1">The sequence shown here is derived from an EMBL/GenBank/DDBJ whole genome shotgun (WGS) entry which is preliminary data.</text>
</comment>
<dbReference type="InterPro" id="IPR036397">
    <property type="entry name" value="RNaseH_sf"/>
</dbReference>
<feature type="non-terminal residue" evidence="1">
    <location>
        <position position="1"/>
    </location>
</feature>
<dbReference type="SUPFAM" id="SSF53098">
    <property type="entry name" value="Ribonuclease H-like"/>
    <property type="match status" value="1"/>
</dbReference>
<gene>
    <name evidence="1" type="ORF">S01H1_63868</name>
</gene>
<dbReference type="Gene3D" id="3.30.420.10">
    <property type="entry name" value="Ribonuclease H-like superfamily/Ribonuclease H"/>
    <property type="match status" value="1"/>
</dbReference>
<dbReference type="InterPro" id="IPR012337">
    <property type="entry name" value="RNaseH-like_sf"/>
</dbReference>
<dbReference type="AlphaFoldDB" id="X0X719"/>
<proteinExistence type="predicted"/>
<reference evidence="1" key="1">
    <citation type="journal article" date="2014" name="Front. Microbiol.">
        <title>High frequency of phylogenetically diverse reductive dehalogenase-homologous genes in deep subseafloor sedimentary metagenomes.</title>
        <authorList>
            <person name="Kawai M."/>
            <person name="Futagami T."/>
            <person name="Toyoda A."/>
            <person name="Takaki Y."/>
            <person name="Nishi S."/>
            <person name="Hori S."/>
            <person name="Arai W."/>
            <person name="Tsubouchi T."/>
            <person name="Morono Y."/>
            <person name="Uchiyama I."/>
            <person name="Ito T."/>
            <person name="Fujiyama A."/>
            <person name="Inagaki F."/>
            <person name="Takami H."/>
        </authorList>
    </citation>
    <scope>NUCLEOTIDE SEQUENCE</scope>
    <source>
        <strain evidence="1">Expedition CK06-06</strain>
    </source>
</reference>
<dbReference type="GO" id="GO:0003676">
    <property type="term" value="F:nucleic acid binding"/>
    <property type="evidence" value="ECO:0007669"/>
    <property type="project" value="InterPro"/>
</dbReference>
<organism evidence="1">
    <name type="scientific">marine sediment metagenome</name>
    <dbReference type="NCBI Taxonomy" id="412755"/>
    <lineage>
        <taxon>unclassified sequences</taxon>
        <taxon>metagenomes</taxon>
        <taxon>ecological metagenomes</taxon>
    </lineage>
</organism>
<sequence length="142" mass="17142">DSGEIKIFQDEHEETLIMQFLKYFNKKNYNEVIGFNIPYDLRYIFAKCLKYRIPANGFFSLKQTDLMMILKNVKQGYNFNQPGKLNDWTKTIFGKQKLYQNTEIPELYRRGRIKDIIEYNTQDLQLEYELWKRITFVLGLSN</sequence>
<name>X0X719_9ZZZZ</name>
<evidence type="ECO:0000313" key="1">
    <source>
        <dbReference type="EMBL" id="GAG39009.1"/>
    </source>
</evidence>